<comment type="caution">
    <text evidence="1">The sequence shown here is derived from an EMBL/GenBank/DDBJ whole genome shotgun (WGS) entry which is preliminary data.</text>
</comment>
<accession>A0A2C6M6Q7</accession>
<dbReference type="Proteomes" id="UP000222564">
    <property type="component" value="Unassembled WGS sequence"/>
</dbReference>
<evidence type="ECO:0000313" key="2">
    <source>
        <dbReference type="Proteomes" id="UP000222564"/>
    </source>
</evidence>
<reference evidence="1 2" key="1">
    <citation type="submission" date="2013-09" db="EMBL/GenBank/DDBJ databases">
        <title>Biodegradation of hydrocarbons in the deep terrestrial subsurface : characterization of a microbial consortium composed of two Desulfotomaculum species originating from a deep geological formation.</title>
        <authorList>
            <person name="Aullo T."/>
            <person name="Berlendis S."/>
            <person name="Lascourreges J.-F."/>
            <person name="Dessort D."/>
            <person name="Saint-Laurent S."/>
            <person name="Schraauwers B."/>
            <person name="Mas J."/>
            <person name="Magot M."/>
            <person name="Ranchou-Peyruse A."/>
        </authorList>
    </citation>
    <scope>NUCLEOTIDE SEQUENCE [LARGE SCALE GENOMIC DNA]</scope>
    <source>
        <strain evidence="1 2">Bs107</strain>
    </source>
</reference>
<organism evidence="1 2">
    <name type="scientific">Desulforamulus profundi</name>
    <dbReference type="NCBI Taxonomy" id="1383067"/>
    <lineage>
        <taxon>Bacteria</taxon>
        <taxon>Bacillati</taxon>
        <taxon>Bacillota</taxon>
        <taxon>Clostridia</taxon>
        <taxon>Eubacteriales</taxon>
        <taxon>Peptococcaceae</taxon>
        <taxon>Desulforamulus</taxon>
    </lineage>
</organism>
<protein>
    <submittedName>
        <fullName evidence="1">Uncharacterized protein</fullName>
    </submittedName>
</protein>
<evidence type="ECO:0000313" key="1">
    <source>
        <dbReference type="EMBL" id="PHJ36679.1"/>
    </source>
</evidence>
<keyword evidence="2" id="KW-1185">Reference proteome</keyword>
<proteinExistence type="predicted"/>
<name>A0A2C6M6Q7_9FIRM</name>
<gene>
    <name evidence="1" type="ORF">P378_20835</name>
</gene>
<dbReference type="EMBL" id="AWQQ01000160">
    <property type="protein sequence ID" value="PHJ36679.1"/>
    <property type="molecule type" value="Genomic_DNA"/>
</dbReference>
<sequence>MSTSYKKQGKEIGVQALHYSLFALKVIVNYKNSVCNSQNRKIQFISRPPEIFGLADHFESSGMASSLMMSYETRDCF</sequence>
<dbReference type="AlphaFoldDB" id="A0A2C6M6Q7"/>